<dbReference type="NCBIfam" id="TIGR01898">
    <property type="entry name" value="cas_TM1791_cmr6"/>
    <property type="match status" value="1"/>
</dbReference>
<keyword evidence="1" id="KW-0051">Antiviral defense</keyword>
<accession>B3QXD3</accession>
<name>B3QXD3_CHLT3</name>
<evidence type="ECO:0000256" key="2">
    <source>
        <dbReference type="SAM" id="MobiDB-lite"/>
    </source>
</evidence>
<dbReference type="AlphaFoldDB" id="B3QXD3"/>
<dbReference type="HOGENOM" id="CLU_686533_0_0_10"/>
<dbReference type="Proteomes" id="UP000001208">
    <property type="component" value="Chromosome"/>
</dbReference>
<gene>
    <name evidence="4" type="ordered locus">Ctha_0942</name>
</gene>
<organism evidence="4 5">
    <name type="scientific">Chloroherpeton thalassium (strain ATCC 35110 / GB-78)</name>
    <dbReference type="NCBI Taxonomy" id="517418"/>
    <lineage>
        <taxon>Bacteria</taxon>
        <taxon>Pseudomonadati</taxon>
        <taxon>Chlorobiota</taxon>
        <taxon>Chlorobiia</taxon>
        <taxon>Chlorobiales</taxon>
        <taxon>Chloroherpetonaceae</taxon>
        <taxon>Chloroherpeton</taxon>
    </lineage>
</organism>
<feature type="region of interest" description="Disordered" evidence="2">
    <location>
        <begin position="77"/>
        <end position="98"/>
    </location>
</feature>
<dbReference type="PANTHER" id="PTHR39965">
    <property type="entry name" value="CRISPR SYSTEM CMR SUBUNIT CMR6"/>
    <property type="match status" value="1"/>
</dbReference>
<dbReference type="PANTHER" id="PTHR39965:SF1">
    <property type="entry name" value="CRISPR SYSTEM CMR SUBUNIT CMR6"/>
    <property type="match status" value="1"/>
</dbReference>
<dbReference type="eggNOG" id="COG1604">
    <property type="taxonomic scope" value="Bacteria"/>
</dbReference>
<sequence length="470" mass="54066">MADKKIIEGKIKVSPTKKKGFHIEFEYEKDDLPKKEPVTCFKLHDASYNGKPCKVTKENGKIIKFVVVLENEEEQLYPGKNNEPETYSSPKQDMPDSFNIEKTRLPSDTRDALQNYVPDNFALKLNKAARFDFRSKVQFFKQDNEWIEPVISQNLSEKISVEKEGFGNKEKRYFVFDFNSSLSEAERDFLKNDNLRFFHKTIDELFKKSQYTEKKFEFFANDKQDKKRQFEIDGKFDKKFIRTITCKHLCSIRHLNLKLISPLNFKVDWRLIVGLGNESVYETSMTLHHIYGIPYIPASAVKGVVRSWIITEVFGEKNNDDGSKSLDLKHAEDRALNDEGFQKLFGTQDSSGKIWFFDAFPTSAPQIKVDIMNPHYGDYYGEKKDKSGNPIPPADYLSPVPIPFLTVEGCSFQFIIGIKEKDSNENIQSGKFEGRKPFDVAHEYLNEALTQHGIGAKTAVGYGYMKGNAS</sequence>
<dbReference type="InterPro" id="IPR010172">
    <property type="entry name" value="CRISPR-assoc_prot_TM1791"/>
</dbReference>
<dbReference type="GO" id="GO:0051607">
    <property type="term" value="P:defense response to virus"/>
    <property type="evidence" value="ECO:0007669"/>
    <property type="project" value="UniProtKB-KW"/>
</dbReference>
<dbReference type="KEGG" id="cts:Ctha_0942"/>
<keyword evidence="5" id="KW-1185">Reference proteome</keyword>
<dbReference type="EMBL" id="CP001100">
    <property type="protein sequence ID" value="ACF13407.1"/>
    <property type="molecule type" value="Genomic_DNA"/>
</dbReference>
<feature type="domain" description="CRISPR type III-associated protein" evidence="3">
    <location>
        <begin position="271"/>
        <end position="466"/>
    </location>
</feature>
<evidence type="ECO:0000313" key="5">
    <source>
        <dbReference type="Proteomes" id="UP000001208"/>
    </source>
</evidence>
<reference evidence="4 5" key="1">
    <citation type="submission" date="2008-06" db="EMBL/GenBank/DDBJ databases">
        <title>Complete sequence of Chloroherpeton thalassium ATCC 35110.</title>
        <authorList>
            <consortium name="US DOE Joint Genome Institute"/>
            <person name="Lucas S."/>
            <person name="Copeland A."/>
            <person name="Lapidus A."/>
            <person name="Glavina del Rio T."/>
            <person name="Dalin E."/>
            <person name="Tice H."/>
            <person name="Bruce D."/>
            <person name="Goodwin L."/>
            <person name="Pitluck S."/>
            <person name="Schmutz J."/>
            <person name="Larimer F."/>
            <person name="Land M."/>
            <person name="Hauser L."/>
            <person name="Kyrpides N."/>
            <person name="Mikhailova N."/>
            <person name="Liu Z."/>
            <person name="Li T."/>
            <person name="Zhao F."/>
            <person name="Overmann J."/>
            <person name="Bryant D.A."/>
            <person name="Richardson P."/>
        </authorList>
    </citation>
    <scope>NUCLEOTIDE SEQUENCE [LARGE SCALE GENOMIC DNA]</scope>
    <source>
        <strain evidence="5">ATCC 35110 / GB-78</strain>
    </source>
</reference>
<evidence type="ECO:0000256" key="1">
    <source>
        <dbReference type="ARBA" id="ARBA00023118"/>
    </source>
</evidence>
<protein>
    <submittedName>
        <fullName evidence="4">CRISPR-associated RAMP protein, Cmr6 family</fullName>
    </submittedName>
</protein>
<proteinExistence type="predicted"/>
<dbReference type="Pfam" id="PF03787">
    <property type="entry name" value="RAMPs"/>
    <property type="match status" value="1"/>
</dbReference>
<dbReference type="RefSeq" id="WP_012499491.1">
    <property type="nucleotide sequence ID" value="NC_011026.1"/>
</dbReference>
<dbReference type="STRING" id="517418.Ctha_0942"/>
<evidence type="ECO:0000259" key="3">
    <source>
        <dbReference type="Pfam" id="PF03787"/>
    </source>
</evidence>
<dbReference type="InterPro" id="IPR005537">
    <property type="entry name" value="RAMP_III_fam"/>
</dbReference>
<evidence type="ECO:0000313" key="4">
    <source>
        <dbReference type="EMBL" id="ACF13407.1"/>
    </source>
</evidence>
<dbReference type="OrthoDB" id="9813956at2"/>